<dbReference type="STRING" id="180088.A0A1J8Q1H8"/>
<proteinExistence type="predicted"/>
<reference evidence="2 3" key="1">
    <citation type="submission" date="2016-03" db="EMBL/GenBank/DDBJ databases">
        <title>Comparative genomics of the ectomycorrhizal sister species Rhizopogon vinicolor and Rhizopogon vesiculosus (Basidiomycota: Boletales) reveals a divergence of the mating type B locus.</title>
        <authorList>
            <person name="Mujic A.B."/>
            <person name="Kuo A."/>
            <person name="Tritt A."/>
            <person name="Lipzen A."/>
            <person name="Chen C."/>
            <person name="Johnson J."/>
            <person name="Sharma A."/>
            <person name="Barry K."/>
            <person name="Grigoriev I.V."/>
            <person name="Spatafora J.W."/>
        </authorList>
    </citation>
    <scope>NUCLEOTIDE SEQUENCE [LARGE SCALE GENOMIC DNA]</scope>
    <source>
        <strain evidence="2 3">AM-OR11-056</strain>
    </source>
</reference>
<comment type="caution">
    <text evidence="2">The sequence shown here is derived from an EMBL/GenBank/DDBJ whole genome shotgun (WGS) entry which is preliminary data.</text>
</comment>
<dbReference type="EMBL" id="LVVM01003427">
    <property type="protein sequence ID" value="OJA14917.1"/>
    <property type="molecule type" value="Genomic_DNA"/>
</dbReference>
<dbReference type="Proteomes" id="UP000183567">
    <property type="component" value="Unassembled WGS sequence"/>
</dbReference>
<sequence>MRIKDLRPWITRDVENYRTCEIDTMLEELLYRCRDTNQPDPDKSELLVSSLKAVLKVCNEGTPAQHIKTLLTDFLNVTDERKSYKPFVRAVNAALLELRKWKDVLSTVEFKRSGRRIDLPPTKCKVTDYTTPKIEQKYMDLRKDIKASAQPTGSVPAPIATSAPKASSERESSSPSERESSLVLTCYFLADLRDAARWSQRLKADNKHMHDGQPSNEARSKRTKSNNEPPMEEEPEKLHPNVQNGLYVAEMFAAHIARQSVISCVTMSKSLKYTRDASSN</sequence>
<dbReference type="OrthoDB" id="5569250at2759"/>
<accession>A0A1J8Q1H8</accession>
<feature type="region of interest" description="Disordered" evidence="1">
    <location>
        <begin position="204"/>
        <end position="240"/>
    </location>
</feature>
<evidence type="ECO:0000256" key="1">
    <source>
        <dbReference type="SAM" id="MobiDB-lite"/>
    </source>
</evidence>
<feature type="compositionally biased region" description="Basic and acidic residues" evidence="1">
    <location>
        <begin position="167"/>
        <end position="177"/>
    </location>
</feature>
<keyword evidence="3" id="KW-1185">Reference proteome</keyword>
<evidence type="ECO:0000313" key="2">
    <source>
        <dbReference type="EMBL" id="OJA14917.1"/>
    </source>
</evidence>
<organism evidence="2 3">
    <name type="scientific">Rhizopogon vesiculosus</name>
    <dbReference type="NCBI Taxonomy" id="180088"/>
    <lineage>
        <taxon>Eukaryota</taxon>
        <taxon>Fungi</taxon>
        <taxon>Dikarya</taxon>
        <taxon>Basidiomycota</taxon>
        <taxon>Agaricomycotina</taxon>
        <taxon>Agaricomycetes</taxon>
        <taxon>Agaricomycetidae</taxon>
        <taxon>Boletales</taxon>
        <taxon>Suillineae</taxon>
        <taxon>Rhizopogonaceae</taxon>
        <taxon>Rhizopogon</taxon>
    </lineage>
</organism>
<name>A0A1J8Q1H8_9AGAM</name>
<evidence type="ECO:0000313" key="3">
    <source>
        <dbReference type="Proteomes" id="UP000183567"/>
    </source>
</evidence>
<gene>
    <name evidence="2" type="ORF">AZE42_13416</name>
</gene>
<dbReference type="AlphaFoldDB" id="A0A1J8Q1H8"/>
<protein>
    <submittedName>
        <fullName evidence="2">Uncharacterized protein</fullName>
    </submittedName>
</protein>
<feature type="region of interest" description="Disordered" evidence="1">
    <location>
        <begin position="148"/>
        <end position="177"/>
    </location>
</feature>